<evidence type="ECO:0000259" key="1">
    <source>
        <dbReference type="Pfam" id="PF03364"/>
    </source>
</evidence>
<dbReference type="RefSeq" id="WP_035284865.1">
    <property type="nucleotide sequence ID" value="NZ_AYXG01000148.1"/>
</dbReference>
<proteinExistence type="predicted"/>
<gene>
    <name evidence="2" type="ORF">UO65_4086</name>
</gene>
<dbReference type="InterPro" id="IPR023393">
    <property type="entry name" value="START-like_dom_sf"/>
</dbReference>
<keyword evidence="3" id="KW-1185">Reference proteome</keyword>
<dbReference type="Pfam" id="PF03364">
    <property type="entry name" value="Polyketide_cyc"/>
    <property type="match status" value="1"/>
</dbReference>
<dbReference type="EMBL" id="AYXG01000148">
    <property type="protein sequence ID" value="EWC60662.1"/>
    <property type="molecule type" value="Genomic_DNA"/>
</dbReference>
<comment type="caution">
    <text evidence="2">The sequence shown here is derived from an EMBL/GenBank/DDBJ whole genome shotgun (WGS) entry which is preliminary data.</text>
</comment>
<dbReference type="AlphaFoldDB" id="W7IV99"/>
<dbReference type="eggNOG" id="COG2867">
    <property type="taxonomic scope" value="Bacteria"/>
</dbReference>
<sequence>MRTEREHHTEHRLVVAAPPRVLYGLVADVTAWPAVFGPSVHVRHLDRSEREERFELWATVNGAVSTWTSRRTLDPGGLRVTFDREVSAPPIASMGGEWRFRALPGNRCEVVLLHRFTTTDDDPGTVGWVTAALDRNSPEELAALARVAQSGHPVEDVVFSFTDARALSGSAAGAYEFVARADLWAERLPHVSRAVLSEPAPGVQDLELDTVTADGSRHTTRSVRVCGEGEWIAYKQVVTPELLHGHSGLWTFTEGPEGALVTSRHTVVINPGAVGTVLGAGKTVADAKVFVRNALGRNSATTMSSAAAFAAEHSARSGF</sequence>
<dbReference type="Proteomes" id="UP000019277">
    <property type="component" value="Unassembled WGS sequence"/>
</dbReference>
<dbReference type="Gene3D" id="3.30.530.20">
    <property type="match status" value="2"/>
</dbReference>
<dbReference type="SUPFAM" id="SSF55961">
    <property type="entry name" value="Bet v1-like"/>
    <property type="match status" value="2"/>
</dbReference>
<dbReference type="STRING" id="909613.UO65_4086"/>
<feature type="domain" description="Coenzyme Q-binding protein COQ10 START" evidence="1">
    <location>
        <begin position="15"/>
        <end position="116"/>
    </location>
</feature>
<protein>
    <submittedName>
        <fullName evidence="2">Aromatase</fullName>
    </submittedName>
</protein>
<evidence type="ECO:0000313" key="3">
    <source>
        <dbReference type="Proteomes" id="UP000019277"/>
    </source>
</evidence>
<evidence type="ECO:0000313" key="2">
    <source>
        <dbReference type="EMBL" id="EWC60662.1"/>
    </source>
</evidence>
<dbReference type="InterPro" id="IPR005031">
    <property type="entry name" value="COQ10_START"/>
</dbReference>
<name>W7IV99_9PSEU</name>
<dbReference type="OrthoDB" id="3419705at2"/>
<dbReference type="CDD" id="cd08861">
    <property type="entry name" value="OtcD1_ARO-CYC_like"/>
    <property type="match status" value="2"/>
</dbReference>
<accession>W7IV99</accession>
<reference evidence="2 3" key="1">
    <citation type="journal article" date="2014" name="Genome Announc.">
        <title>Draft Genome Sequence of the Antitrypanosomally Active Sponge-Associated Bacterium Actinokineospora sp. Strain EG49.</title>
        <authorList>
            <person name="Harjes J."/>
            <person name="Ryu T."/>
            <person name="Abdelmohsen U.R."/>
            <person name="Moitinho-Silva L."/>
            <person name="Horn H."/>
            <person name="Ravasi T."/>
            <person name="Hentschel U."/>
        </authorList>
    </citation>
    <scope>NUCLEOTIDE SEQUENCE [LARGE SCALE GENOMIC DNA]</scope>
    <source>
        <strain evidence="2 3">EG49</strain>
    </source>
</reference>
<organism evidence="2 3">
    <name type="scientific">Actinokineospora spheciospongiae</name>
    <dbReference type="NCBI Taxonomy" id="909613"/>
    <lineage>
        <taxon>Bacteria</taxon>
        <taxon>Bacillati</taxon>
        <taxon>Actinomycetota</taxon>
        <taxon>Actinomycetes</taxon>
        <taxon>Pseudonocardiales</taxon>
        <taxon>Pseudonocardiaceae</taxon>
        <taxon>Actinokineospora</taxon>
    </lineage>
</organism>